<evidence type="ECO:0000313" key="2">
    <source>
        <dbReference type="EMBL" id="EFX60199.1"/>
    </source>
</evidence>
<reference evidence="2 3" key="1">
    <citation type="journal article" date="2011" name="Science">
        <title>The ecoresponsive genome of Daphnia pulex.</title>
        <authorList>
            <person name="Colbourne J.K."/>
            <person name="Pfrender M.E."/>
            <person name="Gilbert D."/>
            <person name="Thomas W.K."/>
            <person name="Tucker A."/>
            <person name="Oakley T.H."/>
            <person name="Tokishita S."/>
            <person name="Aerts A."/>
            <person name="Arnold G.J."/>
            <person name="Basu M.K."/>
            <person name="Bauer D.J."/>
            <person name="Caceres C.E."/>
            <person name="Carmel L."/>
            <person name="Casola C."/>
            <person name="Choi J.H."/>
            <person name="Detter J.C."/>
            <person name="Dong Q."/>
            <person name="Dusheyko S."/>
            <person name="Eads B.D."/>
            <person name="Frohlich T."/>
            <person name="Geiler-Samerotte K.A."/>
            <person name="Gerlach D."/>
            <person name="Hatcher P."/>
            <person name="Jogdeo S."/>
            <person name="Krijgsveld J."/>
            <person name="Kriventseva E.V."/>
            <person name="Kultz D."/>
            <person name="Laforsch C."/>
            <person name="Lindquist E."/>
            <person name="Lopez J."/>
            <person name="Manak J.R."/>
            <person name="Muller J."/>
            <person name="Pangilinan J."/>
            <person name="Patwardhan R.P."/>
            <person name="Pitluck S."/>
            <person name="Pritham E.J."/>
            <person name="Rechtsteiner A."/>
            <person name="Rho M."/>
            <person name="Rogozin I.B."/>
            <person name="Sakarya O."/>
            <person name="Salamov A."/>
            <person name="Schaack S."/>
            <person name="Shapiro H."/>
            <person name="Shiga Y."/>
            <person name="Skalitzky C."/>
            <person name="Smith Z."/>
            <person name="Souvorov A."/>
            <person name="Sung W."/>
            <person name="Tang Z."/>
            <person name="Tsuchiya D."/>
            <person name="Tu H."/>
            <person name="Vos H."/>
            <person name="Wang M."/>
            <person name="Wolf Y.I."/>
            <person name="Yamagata H."/>
            <person name="Yamada T."/>
            <person name="Ye Y."/>
            <person name="Shaw J.R."/>
            <person name="Andrews J."/>
            <person name="Crease T.J."/>
            <person name="Tang H."/>
            <person name="Lucas S.M."/>
            <person name="Robertson H.M."/>
            <person name="Bork P."/>
            <person name="Koonin E.V."/>
            <person name="Zdobnov E.M."/>
            <person name="Grigoriev I.V."/>
            <person name="Lynch M."/>
            <person name="Boore J.L."/>
        </authorList>
    </citation>
    <scope>NUCLEOTIDE SEQUENCE [LARGE SCALE GENOMIC DNA]</scope>
</reference>
<protein>
    <submittedName>
        <fullName evidence="2">Uncharacterized protein</fullName>
    </submittedName>
</protein>
<accession>E9I731</accession>
<dbReference type="KEGG" id="dpx:DAPPUDRAFT_344781"/>
<feature type="region of interest" description="Disordered" evidence="1">
    <location>
        <begin position="81"/>
        <end position="135"/>
    </location>
</feature>
<dbReference type="EMBL" id="GL736895">
    <property type="protein sequence ID" value="EFX60199.1"/>
    <property type="molecule type" value="Genomic_DNA"/>
</dbReference>
<organism evidence="2 3">
    <name type="scientific">Daphnia pulex</name>
    <name type="common">Water flea</name>
    <dbReference type="NCBI Taxonomy" id="6669"/>
    <lineage>
        <taxon>Eukaryota</taxon>
        <taxon>Metazoa</taxon>
        <taxon>Ecdysozoa</taxon>
        <taxon>Arthropoda</taxon>
        <taxon>Crustacea</taxon>
        <taxon>Branchiopoda</taxon>
        <taxon>Diplostraca</taxon>
        <taxon>Cladocera</taxon>
        <taxon>Anomopoda</taxon>
        <taxon>Daphniidae</taxon>
        <taxon>Daphnia</taxon>
    </lineage>
</organism>
<name>E9I731_DAPPU</name>
<keyword evidence="3" id="KW-1185">Reference proteome</keyword>
<dbReference type="AlphaFoldDB" id="E9I731"/>
<gene>
    <name evidence="2" type="ORF">DAPPUDRAFT_344781</name>
</gene>
<dbReference type="InParanoid" id="E9I731"/>
<evidence type="ECO:0000313" key="3">
    <source>
        <dbReference type="Proteomes" id="UP000000305"/>
    </source>
</evidence>
<dbReference type="HOGENOM" id="CLU_1887795_0_0_1"/>
<proteinExistence type="predicted"/>
<sequence length="135" mass="14795">MNSIIELQTWPCTWPTECWSSDHWGGKGDTVASIQYYYESIGTGLLVPRVDEESPPDPSPSDAAGTYKICDRCRYHELNEAETTVPALKQPRNPRRDRHHDTTSHHCKGNSFSGEGQPVIGSLAAAAGGQLRGGQ</sequence>
<dbReference type="Proteomes" id="UP000000305">
    <property type="component" value="Unassembled WGS sequence"/>
</dbReference>
<evidence type="ECO:0000256" key="1">
    <source>
        <dbReference type="SAM" id="MobiDB-lite"/>
    </source>
</evidence>